<dbReference type="InterPro" id="IPR001138">
    <property type="entry name" value="Zn2Cys6_DnaBD"/>
</dbReference>
<dbReference type="PROSITE" id="PS50048">
    <property type="entry name" value="ZN2_CY6_FUNGAL_2"/>
    <property type="match status" value="1"/>
</dbReference>
<gene>
    <name evidence="4" type="ORF">B0T18DRAFT_313480</name>
</gene>
<evidence type="ECO:0000256" key="1">
    <source>
        <dbReference type="ARBA" id="ARBA00023242"/>
    </source>
</evidence>
<keyword evidence="1" id="KW-0539">Nucleus</keyword>
<dbReference type="Pfam" id="PF00172">
    <property type="entry name" value="Zn_clus"/>
    <property type="match status" value="1"/>
</dbReference>
<evidence type="ECO:0000313" key="4">
    <source>
        <dbReference type="EMBL" id="KAK0753204.1"/>
    </source>
</evidence>
<feature type="domain" description="Zn(2)-C6 fungal-type" evidence="3">
    <location>
        <begin position="10"/>
        <end position="38"/>
    </location>
</feature>
<name>A0AA40F8J3_9PEZI</name>
<evidence type="ECO:0000256" key="2">
    <source>
        <dbReference type="SAM" id="MobiDB-lite"/>
    </source>
</evidence>
<dbReference type="SUPFAM" id="SSF57701">
    <property type="entry name" value="Zn2/Cys6 DNA-binding domain"/>
    <property type="match status" value="1"/>
</dbReference>
<dbReference type="PANTHER" id="PTHR38791:SF5">
    <property type="entry name" value="TRANSCRIPTION FACTOR DBAG-RELATED"/>
    <property type="match status" value="1"/>
</dbReference>
<feature type="region of interest" description="Disordered" evidence="2">
    <location>
        <begin position="68"/>
        <end position="106"/>
    </location>
</feature>
<evidence type="ECO:0000259" key="3">
    <source>
        <dbReference type="PROSITE" id="PS50048"/>
    </source>
</evidence>
<dbReference type="SMART" id="SM00066">
    <property type="entry name" value="GAL4"/>
    <property type="match status" value="1"/>
</dbReference>
<dbReference type="InterPro" id="IPR036864">
    <property type="entry name" value="Zn2-C6_fun-type_DNA-bd_sf"/>
</dbReference>
<proteinExistence type="predicted"/>
<evidence type="ECO:0000313" key="5">
    <source>
        <dbReference type="Proteomes" id="UP001172155"/>
    </source>
</evidence>
<protein>
    <recommendedName>
        <fullName evidence="3">Zn(2)-C6 fungal-type domain-containing protein</fullName>
    </recommendedName>
</protein>
<dbReference type="InterPro" id="IPR053175">
    <property type="entry name" value="DHMBA_Reg_Transcription_Factor"/>
</dbReference>
<reference evidence="4" key="1">
    <citation type="submission" date="2023-06" db="EMBL/GenBank/DDBJ databases">
        <title>Genome-scale phylogeny and comparative genomics of the fungal order Sordariales.</title>
        <authorList>
            <consortium name="Lawrence Berkeley National Laboratory"/>
            <person name="Hensen N."/>
            <person name="Bonometti L."/>
            <person name="Westerberg I."/>
            <person name="Brannstrom I.O."/>
            <person name="Guillou S."/>
            <person name="Cros-Aarteil S."/>
            <person name="Calhoun S."/>
            <person name="Haridas S."/>
            <person name="Kuo A."/>
            <person name="Mondo S."/>
            <person name="Pangilinan J."/>
            <person name="Riley R."/>
            <person name="LaButti K."/>
            <person name="Andreopoulos B."/>
            <person name="Lipzen A."/>
            <person name="Chen C."/>
            <person name="Yanf M."/>
            <person name="Daum C."/>
            <person name="Ng V."/>
            <person name="Clum A."/>
            <person name="Steindorff A."/>
            <person name="Ohm R."/>
            <person name="Martin F."/>
            <person name="Silar P."/>
            <person name="Natvig D."/>
            <person name="Lalanne C."/>
            <person name="Gautier V."/>
            <person name="Ament-velasquez S.L."/>
            <person name="Kruys A."/>
            <person name="Hutchinson M.I."/>
            <person name="Powell A.J."/>
            <person name="Barry K."/>
            <person name="Miller A.N."/>
            <person name="Grigoriev I.V."/>
            <person name="Debuchy R."/>
            <person name="Gladieux P."/>
            <person name="Thoren M.H."/>
            <person name="Johannesson H."/>
        </authorList>
    </citation>
    <scope>NUCLEOTIDE SEQUENCE</scope>
    <source>
        <strain evidence="4">SMH3187-1</strain>
    </source>
</reference>
<dbReference type="Proteomes" id="UP001172155">
    <property type="component" value="Unassembled WGS sequence"/>
</dbReference>
<dbReference type="Gene3D" id="4.10.240.10">
    <property type="entry name" value="Zn(2)-C6 fungal-type DNA-binding domain"/>
    <property type="match status" value="1"/>
</dbReference>
<dbReference type="EMBL" id="JAUKUD010000001">
    <property type="protein sequence ID" value="KAK0753204.1"/>
    <property type="molecule type" value="Genomic_DNA"/>
</dbReference>
<keyword evidence="5" id="KW-1185">Reference proteome</keyword>
<feature type="compositionally biased region" description="Low complexity" evidence="2">
    <location>
        <begin position="76"/>
        <end position="96"/>
    </location>
</feature>
<dbReference type="CDD" id="cd00067">
    <property type="entry name" value="GAL4"/>
    <property type="match status" value="1"/>
</dbReference>
<dbReference type="GO" id="GO:0008270">
    <property type="term" value="F:zinc ion binding"/>
    <property type="evidence" value="ECO:0007669"/>
    <property type="project" value="InterPro"/>
</dbReference>
<dbReference type="AlphaFoldDB" id="A0AA40F8J3"/>
<organism evidence="4 5">
    <name type="scientific">Schizothecium vesticola</name>
    <dbReference type="NCBI Taxonomy" id="314040"/>
    <lineage>
        <taxon>Eukaryota</taxon>
        <taxon>Fungi</taxon>
        <taxon>Dikarya</taxon>
        <taxon>Ascomycota</taxon>
        <taxon>Pezizomycotina</taxon>
        <taxon>Sordariomycetes</taxon>
        <taxon>Sordariomycetidae</taxon>
        <taxon>Sordariales</taxon>
        <taxon>Schizotheciaceae</taxon>
        <taxon>Schizothecium</taxon>
    </lineage>
</organism>
<dbReference type="PANTHER" id="PTHR38791">
    <property type="entry name" value="ZN(II)2CYS6 TRANSCRIPTION FACTOR (EUROFUNG)-RELATED-RELATED"/>
    <property type="match status" value="1"/>
</dbReference>
<accession>A0AA40F8J3</accession>
<dbReference type="GO" id="GO:0000981">
    <property type="term" value="F:DNA-binding transcription factor activity, RNA polymerase II-specific"/>
    <property type="evidence" value="ECO:0007669"/>
    <property type="project" value="InterPro"/>
</dbReference>
<comment type="caution">
    <text evidence="4">The sequence shown here is derived from an EMBL/GenBank/DDBJ whole genome shotgun (WGS) entry which is preliminary data.</text>
</comment>
<sequence>MVYCGKASQNCQSCRTRRIKCDKIRPQCTQCVRVGKPCPGYRDQLSLMFRDESTKVIQKAHAQWGVQDPLDASEVSGSSPTATSPSAGSSRGSRASIAESVTTVSPLSPDGGRLVGLAVPNEVHSTSVDRAVQFYLEHFVIGLPDEAKVGQELRGENWVFSPMTRDIMAAVGFASLSNLSGDKNMMVMGRQHYGLALKSTAGSLANLEGLDIEVSVRAVVMMGMFEIVRGEGAKAAQTHIMGGAALMRSLLPFFQHSQVGLRGLLQLCFSMVATVQTSVQQLSPEPNVMVPIHPVANTGEEVLPSAIFDWIALSGTMISTPDVPAAELINMLSRFVQMSAFVRSHVLHDGRPETFGMIREALDMERQLAEWEARQEGIWAVTEERADDGFFPPDAVFEGCYHVYTDMWTARVWTNYRWARIMVNQLLMESVDRFPASSLSLLSTAQQRASLATIARVARDTLVSTPTHYRHPRLKPVHREFFDKTRGGAGIGAGQIPTLLFQLKVAGGAPGVPRSYFEWALAMMETIFADTGMIQARRLAELLAKAREPGRARVFVKREDA</sequence>